<evidence type="ECO:0000313" key="3">
    <source>
        <dbReference type="Proteomes" id="UP000688947"/>
    </source>
</evidence>
<organism evidence="2 3">
    <name type="scientific">Phytophthora cactorum</name>
    <dbReference type="NCBI Taxonomy" id="29920"/>
    <lineage>
        <taxon>Eukaryota</taxon>
        <taxon>Sar</taxon>
        <taxon>Stramenopiles</taxon>
        <taxon>Oomycota</taxon>
        <taxon>Peronosporomycetes</taxon>
        <taxon>Peronosporales</taxon>
        <taxon>Peronosporaceae</taxon>
        <taxon>Phytophthora</taxon>
    </lineage>
</organism>
<evidence type="ECO:0000313" key="2">
    <source>
        <dbReference type="EMBL" id="KAG6960905.1"/>
    </source>
</evidence>
<feature type="transmembrane region" description="Helical" evidence="1">
    <location>
        <begin position="77"/>
        <end position="97"/>
    </location>
</feature>
<dbReference type="Proteomes" id="UP000688947">
    <property type="component" value="Unassembled WGS sequence"/>
</dbReference>
<dbReference type="OrthoDB" id="120409at2759"/>
<sequence length="277" mass="30904">MPSLSFPRKMARVVTYVLGSVLIDHGIFYLGRVATNAPSPYFTNFRTPSFALPTVSWNFDSVHGATSQWQLSDFQCLFRMTLNIVWIPPIVVGLWGYMGPACRASANVRHRLKLHPIFIYAASSLAVVYPLFYYAFLRAREYANSQFLLTFALPVIKMMEKLRLYHTTCHAADMHPVFIAYNVEVFNALFVSSCMRNATSVGVTIALMVADFMGACAALYMYGLRNIMLQVDELGVKMGSEATRAQMIAIAAFIAKHRHPDSLVAQGGSAKPQCFNS</sequence>
<feature type="transmembrane region" description="Helical" evidence="1">
    <location>
        <begin position="117"/>
        <end position="136"/>
    </location>
</feature>
<feature type="transmembrane region" description="Helical" evidence="1">
    <location>
        <begin position="203"/>
        <end position="222"/>
    </location>
</feature>
<name>A0A8T1UG02_9STRA</name>
<proteinExistence type="predicted"/>
<protein>
    <submittedName>
        <fullName evidence="2">Uncharacterized protein</fullName>
    </submittedName>
</protein>
<keyword evidence="1" id="KW-1133">Transmembrane helix</keyword>
<accession>A0A8T1UG02</accession>
<keyword evidence="1" id="KW-0472">Membrane</keyword>
<comment type="caution">
    <text evidence="2">The sequence shown here is derived from an EMBL/GenBank/DDBJ whole genome shotgun (WGS) entry which is preliminary data.</text>
</comment>
<dbReference type="VEuPathDB" id="FungiDB:PC110_g14769"/>
<reference evidence="2" key="1">
    <citation type="submission" date="2021-01" db="EMBL/GenBank/DDBJ databases">
        <title>Phytophthora aleatoria, a newly-described species from Pinus radiata is distinct from Phytophthora cactorum isolates based on comparative genomics.</title>
        <authorList>
            <person name="Mcdougal R."/>
            <person name="Panda P."/>
            <person name="Williams N."/>
            <person name="Studholme D.J."/>
        </authorList>
    </citation>
    <scope>NUCLEOTIDE SEQUENCE</scope>
    <source>
        <strain evidence="2">NZFS 3830</strain>
    </source>
</reference>
<evidence type="ECO:0000256" key="1">
    <source>
        <dbReference type="SAM" id="Phobius"/>
    </source>
</evidence>
<dbReference type="AlphaFoldDB" id="A0A8T1UG02"/>
<feature type="transmembrane region" description="Helical" evidence="1">
    <location>
        <begin position="12"/>
        <end position="31"/>
    </location>
</feature>
<keyword evidence="1" id="KW-0812">Transmembrane</keyword>
<gene>
    <name evidence="2" type="ORF">JG687_00007972</name>
</gene>
<dbReference type="EMBL" id="JAENGZ010000368">
    <property type="protein sequence ID" value="KAG6960905.1"/>
    <property type="molecule type" value="Genomic_DNA"/>
</dbReference>